<feature type="transmembrane region" description="Helical" evidence="7">
    <location>
        <begin position="72"/>
        <end position="94"/>
    </location>
</feature>
<feature type="transmembrane region" description="Helical" evidence="7">
    <location>
        <begin position="103"/>
        <end position="125"/>
    </location>
</feature>
<keyword evidence="4 7" id="KW-0812">Transmembrane</keyword>
<keyword evidence="2 7" id="KW-0813">Transport</keyword>
<feature type="transmembrane region" description="Helical" evidence="7">
    <location>
        <begin position="178"/>
        <end position="200"/>
    </location>
</feature>
<evidence type="ECO:0000256" key="1">
    <source>
        <dbReference type="ARBA" id="ARBA00004651"/>
    </source>
</evidence>
<feature type="transmembrane region" description="Helical" evidence="7">
    <location>
        <begin position="241"/>
        <end position="259"/>
    </location>
</feature>
<dbReference type="Gene3D" id="1.10.3720.10">
    <property type="entry name" value="MetI-like"/>
    <property type="match status" value="1"/>
</dbReference>
<accession>A0ABT4QF05</accession>
<organism evidence="9 10">
    <name type="scientific">Paenibacillus gyeongsangnamensis</name>
    <dbReference type="NCBI Taxonomy" id="3388067"/>
    <lineage>
        <taxon>Bacteria</taxon>
        <taxon>Bacillati</taxon>
        <taxon>Bacillota</taxon>
        <taxon>Bacilli</taxon>
        <taxon>Bacillales</taxon>
        <taxon>Paenibacillaceae</taxon>
        <taxon>Paenibacillus</taxon>
    </lineage>
</organism>
<dbReference type="RefSeq" id="WP_269883978.1">
    <property type="nucleotide sequence ID" value="NZ_JAQAGZ010000017.1"/>
</dbReference>
<evidence type="ECO:0000313" key="10">
    <source>
        <dbReference type="Proteomes" id="UP001527882"/>
    </source>
</evidence>
<dbReference type="SUPFAM" id="SSF161098">
    <property type="entry name" value="MetI-like"/>
    <property type="match status" value="1"/>
</dbReference>
<name>A0ABT4QF05_9BACL</name>
<reference evidence="9 10" key="1">
    <citation type="submission" date="2022-12" db="EMBL/GenBank/DDBJ databases">
        <title>Draft genome sequence of Paenibacillus sp. dW9.</title>
        <authorList>
            <person name="Choi E.-W."/>
            <person name="Kim D.-U."/>
        </authorList>
    </citation>
    <scope>NUCLEOTIDE SEQUENCE [LARGE SCALE GENOMIC DNA]</scope>
    <source>
        <strain evidence="10">dW9</strain>
    </source>
</reference>
<keyword evidence="3" id="KW-1003">Cell membrane</keyword>
<evidence type="ECO:0000259" key="8">
    <source>
        <dbReference type="PROSITE" id="PS50928"/>
    </source>
</evidence>
<keyword evidence="6 7" id="KW-0472">Membrane</keyword>
<gene>
    <name evidence="9" type="ORF">O9H85_24220</name>
</gene>
<feature type="transmembrane region" description="Helical" evidence="7">
    <location>
        <begin position="12"/>
        <end position="33"/>
    </location>
</feature>
<dbReference type="PROSITE" id="PS50928">
    <property type="entry name" value="ABC_TM1"/>
    <property type="match status" value="1"/>
</dbReference>
<comment type="subcellular location">
    <subcellularLocation>
        <location evidence="1 7">Cell membrane</location>
        <topology evidence="1 7">Multi-pass membrane protein</topology>
    </subcellularLocation>
</comment>
<dbReference type="Pfam" id="PF00528">
    <property type="entry name" value="BPD_transp_1"/>
    <property type="match status" value="1"/>
</dbReference>
<dbReference type="EMBL" id="JAQAGZ010000017">
    <property type="protein sequence ID" value="MCZ8515456.1"/>
    <property type="molecule type" value="Genomic_DNA"/>
</dbReference>
<comment type="caution">
    <text evidence="9">The sequence shown here is derived from an EMBL/GenBank/DDBJ whole genome shotgun (WGS) entry which is preliminary data.</text>
</comment>
<keyword evidence="5 7" id="KW-1133">Transmembrane helix</keyword>
<comment type="similarity">
    <text evidence="7">Belongs to the binding-protein-dependent transport system permease family.</text>
</comment>
<evidence type="ECO:0000313" key="9">
    <source>
        <dbReference type="EMBL" id="MCZ8515456.1"/>
    </source>
</evidence>
<feature type="domain" description="ABC transmembrane type-1" evidence="8">
    <location>
        <begin position="68"/>
        <end position="259"/>
    </location>
</feature>
<evidence type="ECO:0000256" key="5">
    <source>
        <dbReference type="ARBA" id="ARBA00022989"/>
    </source>
</evidence>
<evidence type="ECO:0000256" key="4">
    <source>
        <dbReference type="ARBA" id="ARBA00022692"/>
    </source>
</evidence>
<dbReference type="InterPro" id="IPR000515">
    <property type="entry name" value="MetI-like"/>
</dbReference>
<proteinExistence type="inferred from homology"/>
<dbReference type="PANTHER" id="PTHR43744:SF3">
    <property type="entry name" value="LACTOSE TRANSPORT SYSTEM PERMEASE PROTEIN LACG"/>
    <property type="match status" value="1"/>
</dbReference>
<evidence type="ECO:0000256" key="7">
    <source>
        <dbReference type="RuleBase" id="RU363032"/>
    </source>
</evidence>
<feature type="transmembrane region" description="Helical" evidence="7">
    <location>
        <begin position="137"/>
        <end position="157"/>
    </location>
</feature>
<evidence type="ECO:0000256" key="6">
    <source>
        <dbReference type="ARBA" id="ARBA00023136"/>
    </source>
</evidence>
<dbReference type="InterPro" id="IPR035906">
    <property type="entry name" value="MetI-like_sf"/>
</dbReference>
<keyword evidence="10" id="KW-1185">Reference proteome</keyword>
<dbReference type="Proteomes" id="UP001527882">
    <property type="component" value="Unassembled WGS sequence"/>
</dbReference>
<evidence type="ECO:0000256" key="3">
    <source>
        <dbReference type="ARBA" id="ARBA00022475"/>
    </source>
</evidence>
<evidence type="ECO:0000256" key="2">
    <source>
        <dbReference type="ARBA" id="ARBA00022448"/>
    </source>
</evidence>
<dbReference type="CDD" id="cd06261">
    <property type="entry name" value="TM_PBP2"/>
    <property type="match status" value="1"/>
</dbReference>
<protein>
    <submittedName>
        <fullName evidence="9">Carbohydrate ABC transporter permease</fullName>
    </submittedName>
</protein>
<sequence>MYTSALRLVRHGILIGFGGFWFIPFIWIVVSALKSTTELLTSSKWLPSQPTFLNFNEVWQSERFPMLFGNSLWIVSVVLVAQYSTVILAAFVFARRQIPGKNLLFILCMVQLFLPGGIFIFPNYQTIHDLGLMNSKWAIVLPSFASSFGIFYIRQAFKAIPKELEESAVMDGANTWELLGHVFIPLSRSALAAFGIISVIGHWNEFVWPLIVTNTPQNRPVTVGLALFAQTAESGAHWPELTAATLLVVLPLIVIFILFQRKIVESFMFTGIK</sequence>
<dbReference type="PANTHER" id="PTHR43744">
    <property type="entry name" value="ABC TRANSPORTER PERMEASE PROTEIN MG189-RELATED-RELATED"/>
    <property type="match status" value="1"/>
</dbReference>